<dbReference type="InterPro" id="IPR050987">
    <property type="entry name" value="AtrR-like"/>
</dbReference>
<accession>A0AAE1LYW2</accession>
<keyword evidence="2" id="KW-0539">Nucleus</keyword>
<dbReference type="GO" id="GO:0008270">
    <property type="term" value="F:zinc ion binding"/>
    <property type="evidence" value="ECO:0007669"/>
    <property type="project" value="InterPro"/>
</dbReference>
<keyword evidence="1" id="KW-0479">Metal-binding</keyword>
<evidence type="ECO:0000313" key="5">
    <source>
        <dbReference type="EMBL" id="KAK4071435.1"/>
    </source>
</evidence>
<protein>
    <submittedName>
        <fullName evidence="5">Transcriptional regulator family: Fungal Specific TF</fullName>
    </submittedName>
</protein>
<evidence type="ECO:0000313" key="6">
    <source>
        <dbReference type="Proteomes" id="UP001273209"/>
    </source>
</evidence>
<keyword evidence="6" id="KW-1185">Reference proteome</keyword>
<dbReference type="SMART" id="SM00906">
    <property type="entry name" value="Fungal_trans"/>
    <property type="match status" value="1"/>
</dbReference>
<dbReference type="RefSeq" id="XP_062754953.1">
    <property type="nucleotide sequence ID" value="XM_062900682.1"/>
</dbReference>
<feature type="region of interest" description="Disordered" evidence="3">
    <location>
        <begin position="120"/>
        <end position="140"/>
    </location>
</feature>
<dbReference type="Proteomes" id="UP001273209">
    <property type="component" value="Unassembled WGS sequence"/>
</dbReference>
<dbReference type="CDD" id="cd12148">
    <property type="entry name" value="fungal_TF_MHR"/>
    <property type="match status" value="1"/>
</dbReference>
<dbReference type="GO" id="GO:0006351">
    <property type="term" value="P:DNA-templated transcription"/>
    <property type="evidence" value="ECO:0007669"/>
    <property type="project" value="InterPro"/>
</dbReference>
<dbReference type="Gene3D" id="4.10.240.10">
    <property type="entry name" value="Zn(2)-C6 fungal-type DNA-binding domain"/>
    <property type="match status" value="1"/>
</dbReference>
<dbReference type="PROSITE" id="PS00463">
    <property type="entry name" value="ZN2_CY6_FUNGAL_1"/>
    <property type="match status" value="1"/>
</dbReference>
<proteinExistence type="predicted"/>
<dbReference type="InterPro" id="IPR007219">
    <property type="entry name" value="XnlR_reg_dom"/>
</dbReference>
<dbReference type="Pfam" id="PF04082">
    <property type="entry name" value="Fungal_trans"/>
    <property type="match status" value="1"/>
</dbReference>
<dbReference type="SMART" id="SM00066">
    <property type="entry name" value="GAL4"/>
    <property type="match status" value="1"/>
</dbReference>
<dbReference type="InterPro" id="IPR036864">
    <property type="entry name" value="Zn2-C6_fun-type_DNA-bd_sf"/>
</dbReference>
<evidence type="ECO:0000256" key="2">
    <source>
        <dbReference type="ARBA" id="ARBA00023242"/>
    </source>
</evidence>
<dbReference type="PANTHER" id="PTHR46910">
    <property type="entry name" value="TRANSCRIPTION FACTOR PDR1"/>
    <property type="match status" value="1"/>
</dbReference>
<feature type="domain" description="Zn(2)-C6 fungal-type" evidence="4">
    <location>
        <begin position="24"/>
        <end position="54"/>
    </location>
</feature>
<sequence length="530" mass="58815">MDSQVGSTAQLPSRAEERPVVVRACDMCRKKKIRCEPTAQGCSPCTKYGTVCHFTPIAMKRKPRRPAGFKYIAQLEKRLLGVEALLGDRSLGKPTVPDIGSHKEQTTPAELLGTAVLNTSPNESNPWIQKSEPQAPSSEQTNNLLGFHHGSTFRAPDHNATDWSTLGSYVTDRLWPHPAPELRPVSLPVRQQLPTKAVAEELIEETFSNYNRFLPLFHEKDFLKEFHLKYSTSNPRDAGWWACLNVVLSIAHRLRAIRTLDPTQEHILAYGYAQNALSVVSELNVSDRSLSAVQALAGMACLLQGTPDPEPAAMLVAAALRLAQIMNLHRECSSPGLTESEAEKRRRVFWKVYILDKDISLRTGRPFGQDDDDMDVRLPSNANLELGNLDLFNCRIGLALVQGQVYKQLYSVRAGRQTAAQRAIAAQELGSLLSYWKSSAQLEIPENFAASSGFQLSGEMIHKVVLRLTYLHCLTMIDRHLPPMPPSFSNQELSRSEPLVPPPGSLCVAEARKAIRLIEAIPQGDCACVW</sequence>
<reference evidence="5" key="1">
    <citation type="submission" date="2023-11" db="EMBL/GenBank/DDBJ databases">
        <title>The genome sequences of three competitors of mushroom-forming fungi.</title>
        <authorList>
            <person name="Beijen E."/>
            <person name="Ohm R.A."/>
        </authorList>
    </citation>
    <scope>NUCLEOTIDE SEQUENCE</scope>
    <source>
        <strain evidence="5">CBS 100526</strain>
    </source>
</reference>
<name>A0AAE1LYW2_9HYPO</name>
<dbReference type="EMBL" id="JAWRVG010000023">
    <property type="protein sequence ID" value="KAK4071435.1"/>
    <property type="molecule type" value="Genomic_DNA"/>
</dbReference>
<gene>
    <name evidence="5" type="ORF">Triagg1_6096</name>
</gene>
<dbReference type="Pfam" id="PF00172">
    <property type="entry name" value="Zn_clus"/>
    <property type="match status" value="1"/>
</dbReference>
<dbReference type="CDD" id="cd00067">
    <property type="entry name" value="GAL4"/>
    <property type="match status" value="1"/>
</dbReference>
<dbReference type="InterPro" id="IPR001138">
    <property type="entry name" value="Zn2Cys6_DnaBD"/>
</dbReference>
<dbReference type="GeneID" id="87920587"/>
<dbReference type="PANTHER" id="PTHR46910:SF25">
    <property type="entry name" value="ABC-TRANSPORTER-REGULATING TRANSCRIPTION FACTOR"/>
    <property type="match status" value="1"/>
</dbReference>
<dbReference type="GO" id="GO:0003677">
    <property type="term" value="F:DNA binding"/>
    <property type="evidence" value="ECO:0007669"/>
    <property type="project" value="InterPro"/>
</dbReference>
<organism evidence="5 6">
    <name type="scientific">Trichoderma aggressivum f. europaeum</name>
    <dbReference type="NCBI Taxonomy" id="173218"/>
    <lineage>
        <taxon>Eukaryota</taxon>
        <taxon>Fungi</taxon>
        <taxon>Dikarya</taxon>
        <taxon>Ascomycota</taxon>
        <taxon>Pezizomycotina</taxon>
        <taxon>Sordariomycetes</taxon>
        <taxon>Hypocreomycetidae</taxon>
        <taxon>Hypocreales</taxon>
        <taxon>Hypocreaceae</taxon>
        <taxon>Trichoderma</taxon>
    </lineage>
</organism>
<dbReference type="PROSITE" id="PS50048">
    <property type="entry name" value="ZN2_CY6_FUNGAL_2"/>
    <property type="match status" value="1"/>
</dbReference>
<dbReference type="AlphaFoldDB" id="A0AAE1LYW2"/>
<dbReference type="SUPFAM" id="SSF57701">
    <property type="entry name" value="Zn2/Cys6 DNA-binding domain"/>
    <property type="match status" value="1"/>
</dbReference>
<evidence type="ECO:0000259" key="4">
    <source>
        <dbReference type="PROSITE" id="PS50048"/>
    </source>
</evidence>
<evidence type="ECO:0000256" key="1">
    <source>
        <dbReference type="ARBA" id="ARBA00022723"/>
    </source>
</evidence>
<evidence type="ECO:0000256" key="3">
    <source>
        <dbReference type="SAM" id="MobiDB-lite"/>
    </source>
</evidence>
<dbReference type="GO" id="GO:0000981">
    <property type="term" value="F:DNA-binding transcription factor activity, RNA polymerase II-specific"/>
    <property type="evidence" value="ECO:0007669"/>
    <property type="project" value="InterPro"/>
</dbReference>
<comment type="caution">
    <text evidence="5">The sequence shown here is derived from an EMBL/GenBank/DDBJ whole genome shotgun (WGS) entry which is preliminary data.</text>
</comment>